<feature type="binding site" evidence="7">
    <location>
        <position position="260"/>
    </location>
    <ligand>
        <name>chlorophyll a</name>
        <dbReference type="ChEBI" id="CHEBI:58416"/>
        <label>1</label>
    </ligand>
</feature>
<dbReference type="OrthoDB" id="423598at2759"/>
<keyword evidence="6" id="KW-0934">Plastid</keyword>
<evidence type="ECO:0000256" key="8">
    <source>
        <dbReference type="SAM" id="Phobius"/>
    </source>
</evidence>
<dbReference type="Proteomes" id="UP000019335">
    <property type="component" value="Unassembled WGS sequence"/>
</dbReference>
<feature type="binding site" evidence="7">
    <location>
        <position position="243"/>
    </location>
    <ligand>
        <name>chlorophyll a</name>
        <dbReference type="ChEBI" id="CHEBI:58416"/>
        <label>1</label>
    </ligand>
</feature>
<evidence type="ECO:0000256" key="3">
    <source>
        <dbReference type="ARBA" id="ARBA00005933"/>
    </source>
</evidence>
<name>W7T6P5_9STRA</name>
<comment type="caution">
    <text evidence="9">The sequence shown here is derived from an EMBL/GenBank/DDBJ whole genome shotgun (WGS) entry which is preliminary data.</text>
</comment>
<evidence type="ECO:0000313" key="10">
    <source>
        <dbReference type="Proteomes" id="UP000019335"/>
    </source>
</evidence>
<keyword evidence="4" id="KW-0150">Chloroplast</keyword>
<keyword evidence="8" id="KW-0472">Membrane</keyword>
<dbReference type="GO" id="GO:0009765">
    <property type="term" value="P:photosynthesis, light harvesting"/>
    <property type="evidence" value="ECO:0007669"/>
    <property type="project" value="InterPro"/>
</dbReference>
<feature type="binding site" evidence="7">
    <location>
        <position position="248"/>
    </location>
    <ligand>
        <name>chlorophyll a</name>
        <dbReference type="ChEBI" id="CHEBI:58416"/>
        <label>1</label>
    </ligand>
</feature>
<dbReference type="SUPFAM" id="SSF103511">
    <property type="entry name" value="Chlorophyll a-b binding protein"/>
    <property type="match status" value="1"/>
</dbReference>
<evidence type="ECO:0000256" key="1">
    <source>
        <dbReference type="ARBA" id="ARBA00004022"/>
    </source>
</evidence>
<keyword evidence="5" id="KW-0602">Photosynthesis</keyword>
<evidence type="ECO:0000256" key="6">
    <source>
        <dbReference type="ARBA" id="ARBA00022640"/>
    </source>
</evidence>
<evidence type="ECO:0000256" key="7">
    <source>
        <dbReference type="PIRSR" id="PIRSR601344-1"/>
    </source>
</evidence>
<keyword evidence="8" id="KW-1133">Transmembrane helix</keyword>
<dbReference type="InterPro" id="IPR001344">
    <property type="entry name" value="Chloro_AB-bd_pln"/>
</dbReference>
<feature type="binding site" description="axial binding residue" evidence="7">
    <location>
        <position position="151"/>
    </location>
    <ligand>
        <name>chlorophyll b</name>
        <dbReference type="ChEBI" id="CHEBI:61721"/>
        <label>1</label>
    </ligand>
    <ligandPart>
        <name>Mg</name>
        <dbReference type="ChEBI" id="CHEBI:25107"/>
    </ligandPart>
</feature>
<keyword evidence="7" id="KW-0148">Chlorophyll</keyword>
<comment type="similarity">
    <text evidence="3">Belongs to the fucoxanthin chlorophyll protein family.</text>
</comment>
<organism evidence="9 10">
    <name type="scientific">Nannochloropsis gaditana</name>
    <dbReference type="NCBI Taxonomy" id="72520"/>
    <lineage>
        <taxon>Eukaryota</taxon>
        <taxon>Sar</taxon>
        <taxon>Stramenopiles</taxon>
        <taxon>Ochrophyta</taxon>
        <taxon>Eustigmatophyceae</taxon>
        <taxon>Eustigmatales</taxon>
        <taxon>Monodopsidaceae</taxon>
        <taxon>Nannochloropsis</taxon>
    </lineage>
</organism>
<dbReference type="AlphaFoldDB" id="W7T6P5"/>
<dbReference type="PANTHER" id="PTHR21649">
    <property type="entry name" value="CHLOROPHYLL A/B BINDING PROTEIN"/>
    <property type="match status" value="1"/>
</dbReference>
<proteinExistence type="inferred from homology"/>
<feature type="binding site" evidence="7">
    <location>
        <position position="149"/>
    </location>
    <ligand>
        <name>chlorophyll a</name>
        <dbReference type="ChEBI" id="CHEBI:58416"/>
        <label>1</label>
    </ligand>
</feature>
<sequence length="271" mass="29040">MCGILSIDTKYLRCLNMCVLDVNSVSGLVKVAFHAPGSRLPSVRAFLIYSNPFLTCVYNLTQICSLTKIMKLLSFACLIGAAAAFVPPMPVTTRARGAVSMMAEKSKSIPFLPRPPALDGTAPGDVGFDPVGFTSWLPLAYLQEAEIKHCRIAMLATLGWIVADFVHLPGDVHAVSSLAAHDVAVKSGALAQILIWTSIAEAISVVAISQMLEGSGRQPGDFKFDPLGFAKDEQTLKKLQLNELKNGRLAMLAFSGIVTQAALTGHSFPYM</sequence>
<feature type="transmembrane region" description="Helical" evidence="8">
    <location>
        <begin position="72"/>
        <end position="91"/>
    </location>
</feature>
<dbReference type="Gene3D" id="1.10.3460.10">
    <property type="entry name" value="Chlorophyll a/b binding protein domain"/>
    <property type="match status" value="1"/>
</dbReference>
<dbReference type="EMBL" id="AZIL01002274">
    <property type="protein sequence ID" value="EWM22167.1"/>
    <property type="molecule type" value="Genomic_DNA"/>
</dbReference>
<evidence type="ECO:0000256" key="4">
    <source>
        <dbReference type="ARBA" id="ARBA00022528"/>
    </source>
</evidence>
<comment type="subcellular location">
    <subcellularLocation>
        <location evidence="2">Plastid</location>
        <location evidence="2">Chloroplast</location>
    </subcellularLocation>
</comment>
<gene>
    <name evidence="9" type="primary">LHCP34</name>
    <name evidence="9" type="ORF">Naga_100434g4</name>
</gene>
<protein>
    <submittedName>
        <fullName evidence="9">Light-harvesting protein</fullName>
    </submittedName>
</protein>
<reference evidence="9 10" key="1">
    <citation type="journal article" date="2014" name="Mol. Plant">
        <title>Chromosome Scale Genome Assembly and Transcriptome Profiling of Nannochloropsis gaditana in Nitrogen Depletion.</title>
        <authorList>
            <person name="Corteggiani Carpinelli E."/>
            <person name="Telatin A."/>
            <person name="Vitulo N."/>
            <person name="Forcato C."/>
            <person name="D'Angelo M."/>
            <person name="Schiavon R."/>
            <person name="Vezzi A."/>
            <person name="Giacometti G.M."/>
            <person name="Morosinotto T."/>
            <person name="Valle G."/>
        </authorList>
    </citation>
    <scope>NUCLEOTIDE SEQUENCE [LARGE SCALE GENOMIC DNA]</scope>
    <source>
        <strain evidence="9 10">B-31</strain>
    </source>
</reference>
<feature type="binding site" evidence="7">
    <location>
        <position position="146"/>
    </location>
    <ligand>
        <name>chlorophyll a</name>
        <dbReference type="ChEBI" id="CHEBI:58416"/>
        <label>1</label>
    </ligand>
</feature>
<feature type="binding site" evidence="7">
    <location>
        <position position="246"/>
    </location>
    <ligand>
        <name>chlorophyll a</name>
        <dbReference type="ChEBI" id="CHEBI:58416"/>
        <label>1</label>
    </ligand>
</feature>
<keyword evidence="8" id="KW-0812">Transmembrane</keyword>
<evidence type="ECO:0000313" key="9">
    <source>
        <dbReference type="EMBL" id="EWM22167.1"/>
    </source>
</evidence>
<keyword evidence="7" id="KW-0157">Chromophore</keyword>
<dbReference type="Pfam" id="PF00504">
    <property type="entry name" value="Chloroa_b-bind"/>
    <property type="match status" value="1"/>
</dbReference>
<dbReference type="GO" id="GO:0009507">
    <property type="term" value="C:chloroplast"/>
    <property type="evidence" value="ECO:0007669"/>
    <property type="project" value="UniProtKB-SubCell"/>
</dbReference>
<comment type="function">
    <text evidence="1">The light-harvesting complex (LHC) functions as a light receptor, it captures and delivers excitation energy to photosystems with which it is closely associated. Energy is transferred from the carotenoid and chlorophyll C (or B) to chlorophyll A and the photosynthetic reaction centers where it is used to synthesize ATP and reducing power.</text>
</comment>
<dbReference type="InterPro" id="IPR022796">
    <property type="entry name" value="Chloroa_b-bind"/>
</dbReference>
<dbReference type="GO" id="GO:0016020">
    <property type="term" value="C:membrane"/>
    <property type="evidence" value="ECO:0007669"/>
    <property type="project" value="InterPro"/>
</dbReference>
<feature type="binding site" description="axial binding residue" evidence="7">
    <location>
        <position position="212"/>
    </location>
    <ligand>
        <name>chlorophyll b</name>
        <dbReference type="ChEBI" id="CHEBI:61721"/>
        <label>1</label>
    </ligand>
    <ligandPart>
        <name>Mg</name>
        <dbReference type="ChEBI" id="CHEBI:25107"/>
    </ligandPart>
</feature>
<keyword evidence="10" id="KW-1185">Reference proteome</keyword>
<evidence type="ECO:0000256" key="2">
    <source>
        <dbReference type="ARBA" id="ARBA00004229"/>
    </source>
</evidence>
<dbReference type="GO" id="GO:0016168">
    <property type="term" value="F:chlorophyll binding"/>
    <property type="evidence" value="ECO:0007669"/>
    <property type="project" value="UniProtKB-KW"/>
</dbReference>
<evidence type="ECO:0000256" key="5">
    <source>
        <dbReference type="ARBA" id="ARBA00022531"/>
    </source>
</evidence>
<accession>W7T6P5</accession>